<feature type="domain" description="PARP catalytic" evidence="5">
    <location>
        <begin position="1"/>
        <end position="130"/>
    </location>
</feature>
<name>A0A426XPU3_ENSVE</name>
<dbReference type="AlphaFoldDB" id="A0A426XPU3"/>
<comment type="caution">
    <text evidence="6">The sequence shown here is derived from an EMBL/GenBank/DDBJ whole genome shotgun (WGS) entry which is preliminary data.</text>
</comment>
<proteinExistence type="predicted"/>
<dbReference type="Proteomes" id="UP000287651">
    <property type="component" value="Unassembled WGS sequence"/>
</dbReference>
<accession>A0A426XPU3</accession>
<evidence type="ECO:0000256" key="4">
    <source>
        <dbReference type="RuleBase" id="RU362114"/>
    </source>
</evidence>
<keyword evidence="3 4" id="KW-0520">NAD</keyword>
<dbReference type="GO" id="GO:1990404">
    <property type="term" value="F:NAD+-protein mono-ADP-ribosyltransferase activity"/>
    <property type="evidence" value="ECO:0007669"/>
    <property type="project" value="TreeGrafter"/>
</dbReference>
<dbReference type="PROSITE" id="PS51059">
    <property type="entry name" value="PARP_CATALYTIC"/>
    <property type="match status" value="1"/>
</dbReference>
<evidence type="ECO:0000256" key="3">
    <source>
        <dbReference type="ARBA" id="ARBA00023027"/>
    </source>
</evidence>
<evidence type="ECO:0000256" key="2">
    <source>
        <dbReference type="ARBA" id="ARBA00022679"/>
    </source>
</evidence>
<sequence length="134" mass="15154">MTGATIDDPLSDRYGRLGCSVAPLDKESDDHKMILKYLDTTYEPIEVGGVDAKELEEEKVSVKGLGRKKPDESQHFKWADDVKVPCGRLVASEHNSDRPLEYNEYAVYDPKQVCTRFVVAVKYEEQNEVVMAVE</sequence>
<evidence type="ECO:0000313" key="6">
    <source>
        <dbReference type="EMBL" id="RRT41494.1"/>
    </source>
</evidence>
<evidence type="ECO:0000313" key="7">
    <source>
        <dbReference type="Proteomes" id="UP000287651"/>
    </source>
</evidence>
<dbReference type="GO" id="GO:0003950">
    <property type="term" value="F:NAD+ poly-ADP-ribosyltransferase activity"/>
    <property type="evidence" value="ECO:0007669"/>
    <property type="project" value="UniProtKB-UniRule"/>
</dbReference>
<dbReference type="PANTHER" id="PTHR10459">
    <property type="entry name" value="DNA LIGASE"/>
    <property type="match status" value="1"/>
</dbReference>
<organism evidence="6 7">
    <name type="scientific">Ensete ventricosum</name>
    <name type="common">Abyssinian banana</name>
    <name type="synonym">Musa ensete</name>
    <dbReference type="NCBI Taxonomy" id="4639"/>
    <lineage>
        <taxon>Eukaryota</taxon>
        <taxon>Viridiplantae</taxon>
        <taxon>Streptophyta</taxon>
        <taxon>Embryophyta</taxon>
        <taxon>Tracheophyta</taxon>
        <taxon>Spermatophyta</taxon>
        <taxon>Magnoliopsida</taxon>
        <taxon>Liliopsida</taxon>
        <taxon>Zingiberales</taxon>
        <taxon>Musaceae</taxon>
        <taxon>Ensete</taxon>
    </lineage>
</organism>
<dbReference type="SUPFAM" id="SSF56399">
    <property type="entry name" value="ADP-ribosylation"/>
    <property type="match status" value="1"/>
</dbReference>
<reference evidence="6 7" key="1">
    <citation type="journal article" date="2014" name="Agronomy (Basel)">
        <title>A Draft Genome Sequence for Ensete ventricosum, the Drought-Tolerant Tree Against Hunger.</title>
        <authorList>
            <person name="Harrison J."/>
            <person name="Moore K.A."/>
            <person name="Paszkiewicz K."/>
            <person name="Jones T."/>
            <person name="Grant M."/>
            <person name="Ambacheew D."/>
            <person name="Muzemil S."/>
            <person name="Studholme D.J."/>
        </authorList>
    </citation>
    <scope>NUCLEOTIDE SEQUENCE [LARGE SCALE GENOMIC DNA]</scope>
</reference>
<keyword evidence="1 4" id="KW-0328">Glycosyltransferase</keyword>
<dbReference type="GO" id="GO:0070212">
    <property type="term" value="P:protein poly-ADP-ribosylation"/>
    <property type="evidence" value="ECO:0007669"/>
    <property type="project" value="TreeGrafter"/>
</dbReference>
<protein>
    <recommendedName>
        <fullName evidence="4">Poly [ADP-ribose] polymerase</fullName>
        <shortName evidence="4">PARP</shortName>
        <ecNumber evidence="4">2.4.2.-</ecNumber>
    </recommendedName>
</protein>
<evidence type="ECO:0000256" key="1">
    <source>
        <dbReference type="ARBA" id="ARBA00022676"/>
    </source>
</evidence>
<gene>
    <name evidence="6" type="ORF">B296_00045764</name>
</gene>
<dbReference type="Pfam" id="PF00644">
    <property type="entry name" value="PARP"/>
    <property type="match status" value="1"/>
</dbReference>
<dbReference type="GO" id="GO:0005730">
    <property type="term" value="C:nucleolus"/>
    <property type="evidence" value="ECO:0007669"/>
    <property type="project" value="TreeGrafter"/>
</dbReference>
<dbReference type="InterPro" id="IPR050800">
    <property type="entry name" value="ARTD/PARP"/>
</dbReference>
<dbReference type="EMBL" id="AMZH03018527">
    <property type="protein sequence ID" value="RRT41494.1"/>
    <property type="molecule type" value="Genomic_DNA"/>
</dbReference>
<dbReference type="InterPro" id="IPR012317">
    <property type="entry name" value="Poly(ADP-ribose)pol_cat_dom"/>
</dbReference>
<dbReference type="EC" id="2.4.2.-" evidence="4"/>
<dbReference type="Gene3D" id="3.90.228.10">
    <property type="match status" value="1"/>
</dbReference>
<evidence type="ECO:0000259" key="5">
    <source>
        <dbReference type="PROSITE" id="PS51059"/>
    </source>
</evidence>
<dbReference type="PANTHER" id="PTHR10459:SF106">
    <property type="entry name" value="PROTEIN ADP-RIBOSYLTRANSFERASE PARP3"/>
    <property type="match status" value="1"/>
</dbReference>
<keyword evidence="2 4" id="KW-0808">Transferase</keyword>
<dbReference type="GO" id="GO:0006302">
    <property type="term" value="P:double-strand break repair"/>
    <property type="evidence" value="ECO:0007669"/>
    <property type="project" value="TreeGrafter"/>
</dbReference>